<dbReference type="Proteomes" id="UP000044602">
    <property type="component" value="Unassembled WGS sequence"/>
</dbReference>
<proteinExistence type="predicted"/>
<accession>A0A0G4NP54</accession>
<gene>
    <name evidence="1" type="ORF">BN1708_014832</name>
    <name evidence="2" type="ORF">BN1723_016846</name>
</gene>
<keyword evidence="3" id="KW-1185">Reference proteome</keyword>
<evidence type="ECO:0000313" key="2">
    <source>
        <dbReference type="EMBL" id="CRK48258.1"/>
    </source>
</evidence>
<dbReference type="EMBL" id="CVQI01037296">
    <property type="protein sequence ID" value="CRK48258.1"/>
    <property type="molecule type" value="Genomic_DNA"/>
</dbReference>
<evidence type="ECO:0000313" key="1">
    <source>
        <dbReference type="EMBL" id="CRK27565.1"/>
    </source>
</evidence>
<sequence length="103" mass="10884">MAAARALFARTVRHVSQADVAVREAALYRLFGTTSSSPSGHDDPGSACASAAAWYLLRSAATFRRPHCSAADSGVHPFPSVVPLDAQATWPSSPSPKRHQVDP</sequence>
<organism evidence="2 4">
    <name type="scientific">Verticillium longisporum</name>
    <name type="common">Verticillium dahliae var. longisporum</name>
    <dbReference type="NCBI Taxonomy" id="100787"/>
    <lineage>
        <taxon>Eukaryota</taxon>
        <taxon>Fungi</taxon>
        <taxon>Dikarya</taxon>
        <taxon>Ascomycota</taxon>
        <taxon>Pezizomycotina</taxon>
        <taxon>Sordariomycetes</taxon>
        <taxon>Hypocreomycetidae</taxon>
        <taxon>Glomerellales</taxon>
        <taxon>Plectosphaerellaceae</taxon>
        <taxon>Verticillium</taxon>
    </lineage>
</organism>
<name>A0A0G4NP54_VERLO</name>
<evidence type="ECO:0000313" key="4">
    <source>
        <dbReference type="Proteomes" id="UP000045706"/>
    </source>
</evidence>
<dbReference type="EMBL" id="CVQH01020419">
    <property type="protein sequence ID" value="CRK27565.1"/>
    <property type="molecule type" value="Genomic_DNA"/>
</dbReference>
<reference evidence="3 4" key="1">
    <citation type="submission" date="2015-05" db="EMBL/GenBank/DDBJ databases">
        <authorList>
            <person name="Fogelqvist Johan"/>
        </authorList>
    </citation>
    <scope>NUCLEOTIDE SEQUENCE [LARGE SCALE GENOMIC DNA]</scope>
    <source>
        <strain evidence="1">VL1</strain>
        <strain evidence="2">VL2</strain>
    </source>
</reference>
<feature type="non-terminal residue" evidence="2">
    <location>
        <position position="103"/>
    </location>
</feature>
<dbReference type="AlphaFoldDB" id="A0A0G4NP54"/>
<protein>
    <submittedName>
        <fullName evidence="2">Uncharacterized protein</fullName>
    </submittedName>
</protein>
<dbReference type="Proteomes" id="UP000045706">
    <property type="component" value="Unassembled WGS sequence"/>
</dbReference>
<evidence type="ECO:0000313" key="3">
    <source>
        <dbReference type="Proteomes" id="UP000044602"/>
    </source>
</evidence>